<keyword evidence="1" id="KW-1133">Transmembrane helix</keyword>
<organism evidence="2 3">
    <name type="scientific">Spirosoma rhododendri</name>
    <dbReference type="NCBI Taxonomy" id="2728024"/>
    <lineage>
        <taxon>Bacteria</taxon>
        <taxon>Pseudomonadati</taxon>
        <taxon>Bacteroidota</taxon>
        <taxon>Cytophagia</taxon>
        <taxon>Cytophagales</taxon>
        <taxon>Cytophagaceae</taxon>
        <taxon>Spirosoma</taxon>
    </lineage>
</organism>
<name>A0A7L5DVG7_9BACT</name>
<proteinExistence type="predicted"/>
<dbReference type="KEGG" id="srho:HH216_24885"/>
<protein>
    <submittedName>
        <fullName evidence="2">DUF937 domain-containing protein</fullName>
    </submittedName>
</protein>
<feature type="transmembrane region" description="Helical" evidence="1">
    <location>
        <begin position="203"/>
        <end position="221"/>
    </location>
</feature>
<feature type="transmembrane region" description="Helical" evidence="1">
    <location>
        <begin position="164"/>
        <end position="183"/>
    </location>
</feature>
<keyword evidence="3" id="KW-1185">Reference proteome</keyword>
<accession>A0A7L5DVG7</accession>
<keyword evidence="1" id="KW-0472">Membrane</keyword>
<keyword evidence="2" id="KW-0614">Plasmid</keyword>
<evidence type="ECO:0000313" key="3">
    <source>
        <dbReference type="Proteomes" id="UP000501128"/>
    </source>
</evidence>
<gene>
    <name evidence="2" type="ORF">HH216_24885</name>
</gene>
<dbReference type="AlphaFoldDB" id="A0A7L5DVG7"/>
<dbReference type="InterPro" id="IPR009282">
    <property type="entry name" value="DUF937"/>
</dbReference>
<reference evidence="2 3" key="1">
    <citation type="submission" date="2020-04" db="EMBL/GenBank/DDBJ databases">
        <title>Genome sequencing of novel species.</title>
        <authorList>
            <person name="Heo J."/>
            <person name="Kim S.-J."/>
            <person name="Kim J.-S."/>
            <person name="Hong S.-B."/>
            <person name="Kwon S.-W."/>
        </authorList>
    </citation>
    <scope>NUCLEOTIDE SEQUENCE [LARGE SCALE GENOMIC DNA]</scope>
    <source>
        <strain evidence="2 3">CJU-R4</strain>
        <plasmid evidence="2 3">unnamed1</plasmid>
    </source>
</reference>
<geneLocation type="plasmid" evidence="2 3">
    <name>unnamed1</name>
</geneLocation>
<dbReference type="EMBL" id="CP051678">
    <property type="protein sequence ID" value="QJD81592.1"/>
    <property type="molecule type" value="Genomic_DNA"/>
</dbReference>
<dbReference type="Pfam" id="PF06078">
    <property type="entry name" value="DUF937"/>
    <property type="match status" value="1"/>
</dbReference>
<evidence type="ECO:0000256" key="1">
    <source>
        <dbReference type="SAM" id="Phobius"/>
    </source>
</evidence>
<dbReference type="RefSeq" id="WP_169553610.1">
    <property type="nucleotide sequence ID" value="NZ_CP051678.1"/>
</dbReference>
<evidence type="ECO:0000313" key="2">
    <source>
        <dbReference type="EMBL" id="QJD81592.1"/>
    </source>
</evidence>
<keyword evidence="1" id="KW-0812">Transmembrane</keyword>
<sequence>MATLPLDHLRSIFNPSAVNELARSLNENKATTQKAIDGLLPTVTAGVMNRVTDREGSNVLYQLLKNTPFATEPTISELVDTSSERQKAAESGNDLLRKLYDQRVHQVAQETSRYSGVSLGSATTLTGLVASVMMGFLHRQVVSNDMTEAQLVAMLNSGVDATRSVTPVVFGLPLAWFIGTAYTAPTPAVPVRENLTLGSGLLWWQWLLIALGLILLILLLLRACNPYRTTTAEETNQPAVTASTDSLTSNLDGNGADSGLAAVPDVKVGVDLPGGRKVNVAERSFNYALIQYLAAKDGQYPGCLRSIT</sequence>
<dbReference type="Proteomes" id="UP000501128">
    <property type="component" value="Plasmid unnamed1"/>
</dbReference>